<dbReference type="Proteomes" id="UP000018901">
    <property type="component" value="Chromosome"/>
</dbReference>
<dbReference type="STRING" id="880074.BARVI_07210"/>
<protein>
    <recommendedName>
        <fullName evidence="2">Thioredoxin domain-containing protein</fullName>
    </recommendedName>
</protein>
<evidence type="ECO:0000259" key="2">
    <source>
        <dbReference type="PROSITE" id="PS51352"/>
    </source>
</evidence>
<feature type="domain" description="Thioredoxin" evidence="2">
    <location>
        <begin position="219"/>
        <end position="366"/>
    </location>
</feature>
<feature type="coiled-coil region" evidence="1">
    <location>
        <begin position="117"/>
        <end position="144"/>
    </location>
</feature>
<keyword evidence="1" id="KW-0175">Coiled coil</keyword>
<dbReference type="eggNOG" id="COG0526">
    <property type="taxonomic scope" value="Bacteria"/>
</dbReference>
<proteinExistence type="predicted"/>
<evidence type="ECO:0000313" key="3">
    <source>
        <dbReference type="EMBL" id="AHF12583.1"/>
    </source>
</evidence>
<dbReference type="KEGG" id="bvs:BARVI_07210"/>
<keyword evidence="4" id="KW-1185">Reference proteome</keyword>
<accession>W0ESQ4</accession>
<dbReference type="Pfam" id="PF00578">
    <property type="entry name" value="AhpC-TSA"/>
    <property type="match status" value="1"/>
</dbReference>
<dbReference type="Pfam" id="PF14289">
    <property type="entry name" value="DUF4369"/>
    <property type="match status" value="1"/>
</dbReference>
<dbReference type="Gene3D" id="3.40.30.10">
    <property type="entry name" value="Glutaredoxin"/>
    <property type="match status" value="1"/>
</dbReference>
<gene>
    <name evidence="3" type="ORF">BARVI_07210</name>
</gene>
<name>W0ESQ4_9BACT</name>
<evidence type="ECO:0000256" key="1">
    <source>
        <dbReference type="SAM" id="Coils"/>
    </source>
</evidence>
<dbReference type="SUPFAM" id="SSF52833">
    <property type="entry name" value="Thioredoxin-like"/>
    <property type="match status" value="1"/>
</dbReference>
<dbReference type="EMBL" id="CP007034">
    <property type="protein sequence ID" value="AHF12583.1"/>
    <property type="molecule type" value="Genomic_DNA"/>
</dbReference>
<reference evidence="3 4" key="1">
    <citation type="submission" date="2013-12" db="EMBL/GenBank/DDBJ databases">
        <authorList>
            <consortium name="DOE Joint Genome Institute"/>
            <person name="Eisen J."/>
            <person name="Huntemann M."/>
            <person name="Han J."/>
            <person name="Chen A."/>
            <person name="Kyrpides N."/>
            <person name="Mavromatis K."/>
            <person name="Markowitz V."/>
            <person name="Palaniappan K."/>
            <person name="Ivanova N."/>
            <person name="Schaumberg A."/>
            <person name="Pati A."/>
            <person name="Liolios K."/>
            <person name="Nordberg H.P."/>
            <person name="Cantor M.N."/>
            <person name="Hua S.X."/>
            <person name="Woyke T."/>
        </authorList>
    </citation>
    <scope>NUCLEOTIDE SEQUENCE [LARGE SCALE GENOMIC DNA]</scope>
    <source>
        <strain evidence="4">DSM 18177</strain>
    </source>
</reference>
<dbReference type="AlphaFoldDB" id="W0ESQ4"/>
<dbReference type="InterPro" id="IPR000866">
    <property type="entry name" value="AhpC/TSA"/>
</dbReference>
<dbReference type="PROSITE" id="PS51352">
    <property type="entry name" value="THIOREDOXIN_2"/>
    <property type="match status" value="1"/>
</dbReference>
<evidence type="ECO:0000313" key="4">
    <source>
        <dbReference type="Proteomes" id="UP000018901"/>
    </source>
</evidence>
<dbReference type="HOGENOM" id="CLU_042529_1_4_10"/>
<organism evidence="3 4">
    <name type="scientific">Barnesiella viscericola DSM 18177</name>
    <dbReference type="NCBI Taxonomy" id="880074"/>
    <lineage>
        <taxon>Bacteria</taxon>
        <taxon>Pseudomonadati</taxon>
        <taxon>Bacteroidota</taxon>
        <taxon>Bacteroidia</taxon>
        <taxon>Bacteroidales</taxon>
        <taxon>Barnesiellaceae</taxon>
        <taxon>Barnesiella</taxon>
    </lineage>
</organism>
<dbReference type="InterPro" id="IPR036249">
    <property type="entry name" value="Thioredoxin-like_sf"/>
</dbReference>
<dbReference type="InterPro" id="IPR013766">
    <property type="entry name" value="Thioredoxin_domain"/>
</dbReference>
<sequence>MTACNKREFTIEGRVTDADGQILYLESLASGQPEVLESVALDKEGSFKFTQEAPQYPEFYQLRLNGLLVHFAIDSTETLTFSARATDFADGYELTGSDECTKMRIVTDESGKLKKRINELSRAIESKSSQVDSLRQQAVQALAEYKKKMFNLVLENPASATSYYIVFQEINGDKIFDPYNAEDRKLIAAVATGFDMRYPESPRSKQLKEMTLAAMASDWAEKQEIPDIEAETASYIDVELYDQLGRKQTLAEQVENNKVVLLSFTAYQTEYSPAYNMKLAELYKRYKSRGLGIYQISFDADEQAWKVAADNLPWVCVRDPQTVYSSYASMYNVKTLPTCFVIDKNDGVVKRIEKVVEIESAIQSRL</sequence>
<dbReference type="InterPro" id="IPR025380">
    <property type="entry name" value="DUF4369"/>
</dbReference>